<dbReference type="EMBL" id="ASHM01080716">
    <property type="protein sequence ID" value="PNX59455.1"/>
    <property type="molecule type" value="Genomic_DNA"/>
</dbReference>
<proteinExistence type="predicted"/>
<accession>A0A2K3JZH5</accession>
<reference evidence="1 2" key="2">
    <citation type="journal article" date="2017" name="Front. Plant Sci.">
        <title>Gene Classification and Mining of Molecular Markers Useful in Red Clover (Trifolium pratense) Breeding.</title>
        <authorList>
            <person name="Istvanek J."/>
            <person name="Dluhosova J."/>
            <person name="Dluhos P."/>
            <person name="Patkova L."/>
            <person name="Nedelnik J."/>
            <person name="Repkova J."/>
        </authorList>
    </citation>
    <scope>NUCLEOTIDE SEQUENCE [LARGE SCALE GENOMIC DNA]</scope>
    <source>
        <strain evidence="2">cv. Tatra</strain>
        <tissue evidence="1">Young leaves</tissue>
    </source>
</reference>
<evidence type="ECO:0000313" key="2">
    <source>
        <dbReference type="Proteomes" id="UP000236291"/>
    </source>
</evidence>
<evidence type="ECO:0000313" key="1">
    <source>
        <dbReference type="EMBL" id="PNX59455.1"/>
    </source>
</evidence>
<feature type="non-terminal residue" evidence="1">
    <location>
        <position position="1"/>
    </location>
</feature>
<protein>
    <submittedName>
        <fullName evidence="1">Uncharacterized protein</fullName>
    </submittedName>
</protein>
<sequence length="41" mass="4616">RKDDRVWRCSAANLGGMRGGCVHAVAPTLKSVIWVKQWFSE</sequence>
<dbReference type="AlphaFoldDB" id="A0A2K3JZH5"/>
<gene>
    <name evidence="1" type="ORF">L195_g051426</name>
</gene>
<comment type="caution">
    <text evidence="1">The sequence shown here is derived from an EMBL/GenBank/DDBJ whole genome shotgun (WGS) entry which is preliminary data.</text>
</comment>
<reference evidence="1 2" key="1">
    <citation type="journal article" date="2014" name="Am. J. Bot.">
        <title>Genome assembly and annotation for red clover (Trifolium pratense; Fabaceae).</title>
        <authorList>
            <person name="Istvanek J."/>
            <person name="Jaros M."/>
            <person name="Krenek A."/>
            <person name="Repkova J."/>
        </authorList>
    </citation>
    <scope>NUCLEOTIDE SEQUENCE [LARGE SCALE GENOMIC DNA]</scope>
    <source>
        <strain evidence="2">cv. Tatra</strain>
        <tissue evidence="1">Young leaves</tissue>
    </source>
</reference>
<dbReference type="Proteomes" id="UP000236291">
    <property type="component" value="Unassembled WGS sequence"/>
</dbReference>
<organism evidence="1 2">
    <name type="scientific">Trifolium pratense</name>
    <name type="common">Red clover</name>
    <dbReference type="NCBI Taxonomy" id="57577"/>
    <lineage>
        <taxon>Eukaryota</taxon>
        <taxon>Viridiplantae</taxon>
        <taxon>Streptophyta</taxon>
        <taxon>Embryophyta</taxon>
        <taxon>Tracheophyta</taxon>
        <taxon>Spermatophyta</taxon>
        <taxon>Magnoliopsida</taxon>
        <taxon>eudicotyledons</taxon>
        <taxon>Gunneridae</taxon>
        <taxon>Pentapetalae</taxon>
        <taxon>rosids</taxon>
        <taxon>fabids</taxon>
        <taxon>Fabales</taxon>
        <taxon>Fabaceae</taxon>
        <taxon>Papilionoideae</taxon>
        <taxon>50 kb inversion clade</taxon>
        <taxon>NPAAA clade</taxon>
        <taxon>Hologalegina</taxon>
        <taxon>IRL clade</taxon>
        <taxon>Trifolieae</taxon>
        <taxon>Trifolium</taxon>
    </lineage>
</organism>
<name>A0A2K3JZH5_TRIPR</name>